<sequence length="526" mass="61015">MKWCHWWLFVFIFLITACSNLKKVGSEKNRHFRASWVASVINLDWPSKTSTEIFSEQERILVQKKELIQILEQAVKMRMNAIVLQVKPEADALYASDILPWSSYLTGTLGKNPGYDPLAFAVQEAHKRNLELHAWINPYRVSMNTEKNTVDQLNRPLPDRKKSVYKSHPEWIRIAHDRFVLDPGIPEVRDWIKNFIKEMVTRYDIDAVHLDDYFYYETPRSKLNDDQTYLKYGKMFNNKADWRRNNTYLLIKSLSEEIHQLKPQVKFGISPSGVWRNKKNSLGSETAVLSTHYDHNFSDTVLWVKEALIDYIAPQVYWSFDRKVARYDVIASWWAELLKNKNTHLYIGNAFYKVGVPSEFAPGWSADGGIVEIEKQLRFNQSTPEVKGSILFRHLFLNDPMKKNSVNMIKNKLWVMPAIIPSMPWKGSIPPPPPIKIKKIITSEGVKLIWRSGDKSDKNPTLYYAIYKQNKNAGASSDPYQLLTTVRKTGACETWLDPSSFGHNNEVYIISALNRNHNESLGRILD</sequence>
<keyword evidence="1" id="KW-0378">Hydrolase</keyword>
<dbReference type="GO" id="GO:0016787">
    <property type="term" value="F:hydrolase activity"/>
    <property type="evidence" value="ECO:0007669"/>
    <property type="project" value="UniProtKB-KW"/>
</dbReference>
<name>A0A249DYN5_9ENTR</name>
<reference evidence="2" key="1">
    <citation type="submission" date="2016-06" db="EMBL/GenBank/DDBJ databases">
        <authorList>
            <person name="Chen W."/>
            <person name="Hasegawa D.K."/>
        </authorList>
    </citation>
    <scope>NUCLEOTIDE SEQUENCE [LARGE SCALE GENOMIC DNA]</scope>
    <source>
        <strain evidence="2">MEAM1</strain>
    </source>
</reference>
<reference evidence="1 2" key="2">
    <citation type="submission" date="2017-09" db="EMBL/GenBank/DDBJ databases">
        <title>The genome of whitefly Bemisia tabaci, a global crop pest, provides novel insights into virus transmission, host adaptation and insecticide resistance.</title>
        <authorList>
            <person name="Kaur N."/>
            <person name="Kliot A."/>
            <person name="Pinheiro P.V."/>
            <person name="Luan J."/>
            <person name="Zheng Y."/>
            <person name="Liu W."/>
            <person name="Sun H."/>
            <person name="Yang X."/>
            <person name="Xu Y."/>
            <person name="Luo Y."/>
            <person name="Kruse A."/>
            <person name="Fisher T.W."/>
            <person name="Nelson D.R."/>
            <person name="Elimelech M."/>
            <person name="MacCoss M."/>
            <person name="Johnson R."/>
            <person name="Cohen E."/>
            <person name="Hunter W.B."/>
            <person name="Brown J.K."/>
            <person name="Jander G."/>
            <person name="Cilia M."/>
            <person name="Douglas A.E."/>
            <person name="Ghanim M."/>
            <person name="Simmons A.M."/>
            <person name="Wintermantel W.M."/>
            <person name="Ling K.-S."/>
            <person name="Fei Z."/>
        </authorList>
    </citation>
    <scope>NUCLEOTIDE SEQUENCE [LARGE SCALE GENOMIC DNA]</scope>
    <source>
        <strain evidence="1 2">MEAM1</strain>
    </source>
</reference>
<dbReference type="Pfam" id="PF02638">
    <property type="entry name" value="GHL10"/>
    <property type="match status" value="1"/>
</dbReference>
<evidence type="ECO:0000313" key="1">
    <source>
        <dbReference type="EMBL" id="ASX26469.1"/>
    </source>
</evidence>
<dbReference type="OrthoDB" id="9773203at2"/>
<dbReference type="AlphaFoldDB" id="A0A249DYN5"/>
<gene>
    <name evidence="1" type="ORF">BA171_05205</name>
</gene>
<dbReference type="Gene3D" id="3.20.20.80">
    <property type="entry name" value="Glycosidases"/>
    <property type="match status" value="1"/>
</dbReference>
<organism evidence="1 2">
    <name type="scientific">Candidatus Hamiltonella defensa</name>
    <name type="common">Bemisia tabaci</name>
    <dbReference type="NCBI Taxonomy" id="672795"/>
    <lineage>
        <taxon>Bacteria</taxon>
        <taxon>Pseudomonadati</taxon>
        <taxon>Pseudomonadota</taxon>
        <taxon>Gammaproteobacteria</taxon>
        <taxon>Enterobacterales</taxon>
        <taxon>Enterobacteriaceae</taxon>
        <taxon>aphid secondary symbionts</taxon>
        <taxon>Candidatus Williamhamiltonella</taxon>
    </lineage>
</organism>
<accession>A0A249DYN5</accession>
<dbReference type="PANTHER" id="PTHR43405">
    <property type="entry name" value="GLYCOSYL HYDROLASE DIGH"/>
    <property type="match status" value="1"/>
</dbReference>
<dbReference type="InterPro" id="IPR017853">
    <property type="entry name" value="GH"/>
</dbReference>
<dbReference type="Proteomes" id="UP000216438">
    <property type="component" value="Chromosome"/>
</dbReference>
<dbReference type="SUPFAM" id="SSF51445">
    <property type="entry name" value="(Trans)glycosidases"/>
    <property type="match status" value="1"/>
</dbReference>
<proteinExistence type="predicted"/>
<dbReference type="InterPro" id="IPR052177">
    <property type="entry name" value="Divisome_Glycosyl_Hydrolase"/>
</dbReference>
<protein>
    <submittedName>
        <fullName evidence="1">Glycosyl hydrolase</fullName>
    </submittedName>
</protein>
<dbReference type="EMBL" id="CP016303">
    <property type="protein sequence ID" value="ASX26469.1"/>
    <property type="molecule type" value="Genomic_DNA"/>
</dbReference>
<evidence type="ECO:0000313" key="2">
    <source>
        <dbReference type="Proteomes" id="UP000216438"/>
    </source>
</evidence>
<dbReference type="InterPro" id="IPR003790">
    <property type="entry name" value="GHL10"/>
</dbReference>
<dbReference type="PROSITE" id="PS51257">
    <property type="entry name" value="PROKAR_LIPOPROTEIN"/>
    <property type="match status" value="1"/>
</dbReference>
<dbReference type="PANTHER" id="PTHR43405:SF1">
    <property type="entry name" value="GLYCOSYL HYDROLASE DIGH"/>
    <property type="match status" value="1"/>
</dbReference>
<dbReference type="RefSeq" id="WP_016857377.1">
    <property type="nucleotide sequence ID" value="NZ_CP016303.1"/>
</dbReference>